<evidence type="ECO:0000313" key="3">
    <source>
        <dbReference type="Proteomes" id="UP000004834"/>
    </source>
</evidence>
<evidence type="ECO:0000256" key="1">
    <source>
        <dbReference type="SAM" id="SignalP"/>
    </source>
</evidence>
<feature type="chain" id="PRO_5043427575" description="Lipoprotein" evidence="1">
    <location>
        <begin position="19"/>
        <end position="190"/>
    </location>
</feature>
<feature type="signal peptide" evidence="1">
    <location>
        <begin position="1"/>
        <end position="18"/>
    </location>
</feature>
<dbReference type="Proteomes" id="UP000004834">
    <property type="component" value="Unassembled WGS sequence"/>
</dbReference>
<proteinExistence type="predicted"/>
<accession>A0AAV3F3S4</accession>
<comment type="caution">
    <text evidence="2">The sequence shown here is derived from an EMBL/GenBank/DDBJ whole genome shotgun (WGS) entry which is preliminary data.</text>
</comment>
<evidence type="ECO:0000313" key="2">
    <source>
        <dbReference type="EMBL" id="EHO12670.1"/>
    </source>
</evidence>
<sequence length="190" mass="21293">MKKIAMLFAFVATSLLVGCEGSTGPQGPPGPTMYPYVEEIKLSFTKDLTSTIQGQLIKHPNGFVDGDLVFVFIADRFSNDGKPLFSPLPTRYFVDVDKVEKELEYSYNYSPYDTEIVARANAPLGFFNGDGDKHEGFIKNMIFRIVYIPGSTPVIGTKSDNSKESEKTSLSYEEVVRKYNLEDVKVVKKY</sequence>
<organism evidence="2 3">
    <name type="scientific">Myroides odoratimimus CIP 101113</name>
    <dbReference type="NCBI Taxonomy" id="883154"/>
    <lineage>
        <taxon>Bacteria</taxon>
        <taxon>Pseudomonadati</taxon>
        <taxon>Bacteroidota</taxon>
        <taxon>Flavobacteriia</taxon>
        <taxon>Flavobacteriales</taxon>
        <taxon>Flavobacteriaceae</taxon>
        <taxon>Myroides</taxon>
    </lineage>
</organism>
<protein>
    <recommendedName>
        <fullName evidence="4">Lipoprotein</fullName>
    </recommendedName>
</protein>
<gene>
    <name evidence="2" type="ORF">HMPREF9715_01825</name>
</gene>
<dbReference type="PROSITE" id="PS51257">
    <property type="entry name" value="PROKAR_LIPOPROTEIN"/>
    <property type="match status" value="1"/>
</dbReference>
<dbReference type="GeneID" id="66975851"/>
<keyword evidence="1" id="KW-0732">Signal</keyword>
<dbReference type="RefSeq" id="WP_006263536.1">
    <property type="nucleotide sequence ID" value="NZ_JH590837.1"/>
</dbReference>
<name>A0AAV3F3S4_9FLAO</name>
<evidence type="ECO:0008006" key="4">
    <source>
        <dbReference type="Google" id="ProtNLM"/>
    </source>
</evidence>
<reference evidence="2 3" key="1">
    <citation type="submission" date="2011-11" db="EMBL/GenBank/DDBJ databases">
        <title>The Genome Sequence of Myroides odoratimimus CIP 101113.</title>
        <authorList>
            <person name="Earl A."/>
            <person name="Ward D."/>
            <person name="Feldgarden M."/>
            <person name="Gevers D."/>
            <person name="Huys G."/>
            <person name="Young S.K."/>
            <person name="Zeng Q."/>
            <person name="Gargeya S."/>
            <person name="Fitzgerald M."/>
            <person name="Haas B."/>
            <person name="Abouelleil A."/>
            <person name="Alvarado L."/>
            <person name="Arachchi H.M."/>
            <person name="Berlin A."/>
            <person name="Brown A."/>
            <person name="Chapman S.B."/>
            <person name="Chen Z."/>
            <person name="Dunbar C."/>
            <person name="Freedman E."/>
            <person name="Gearin G."/>
            <person name="Goldberg J."/>
            <person name="Griggs A."/>
            <person name="Gujja S."/>
            <person name="Heiman D."/>
            <person name="Howarth C."/>
            <person name="Larson L."/>
            <person name="Lui A."/>
            <person name="MacDonald P.J.P."/>
            <person name="Montmayeur A."/>
            <person name="Murphy C."/>
            <person name="Neiman D."/>
            <person name="Pearson M."/>
            <person name="Priest M."/>
            <person name="Roberts A."/>
            <person name="Saif S."/>
            <person name="Shea T."/>
            <person name="Shenoy N."/>
            <person name="Sisk P."/>
            <person name="Stolte C."/>
            <person name="Sykes S."/>
            <person name="Wortman J."/>
            <person name="Nusbaum C."/>
            <person name="Birren B."/>
        </authorList>
    </citation>
    <scope>NUCLEOTIDE SEQUENCE [LARGE SCALE GENOMIC DNA]</scope>
    <source>
        <strain evidence="2 3">CIP 101113</strain>
    </source>
</reference>
<dbReference type="AlphaFoldDB" id="A0AAV3F3S4"/>
<dbReference type="EMBL" id="AGEE01000017">
    <property type="protein sequence ID" value="EHO12670.1"/>
    <property type="molecule type" value="Genomic_DNA"/>
</dbReference>